<feature type="region of interest" description="Disordered" evidence="1">
    <location>
        <begin position="182"/>
        <end position="201"/>
    </location>
</feature>
<name>A0ABW2RXR6_9NOCA</name>
<organism evidence="4 5">
    <name type="scientific">Rhodococcus daqingensis</name>
    <dbReference type="NCBI Taxonomy" id="2479363"/>
    <lineage>
        <taxon>Bacteria</taxon>
        <taxon>Bacillati</taxon>
        <taxon>Actinomycetota</taxon>
        <taxon>Actinomycetes</taxon>
        <taxon>Mycobacteriales</taxon>
        <taxon>Nocardiaceae</taxon>
        <taxon>Rhodococcus</taxon>
    </lineage>
</organism>
<dbReference type="Pfam" id="PF04069">
    <property type="entry name" value="OpuAC"/>
    <property type="match status" value="2"/>
</dbReference>
<feature type="signal peptide" evidence="2">
    <location>
        <begin position="1"/>
        <end position="22"/>
    </location>
</feature>
<accession>A0ABW2RXR6</accession>
<dbReference type="EMBL" id="JBHTCS010000013">
    <property type="protein sequence ID" value="MFC7448642.1"/>
    <property type="molecule type" value="Genomic_DNA"/>
</dbReference>
<dbReference type="InterPro" id="IPR007210">
    <property type="entry name" value="ABC_Gly_betaine_transp_sub-bd"/>
</dbReference>
<sequence length="201" mass="20922">MTARWRTAAVTAMAVAAVCALAGCTVDNSGLDEAQAPAAITVGSGESAESQVVAEIYAEILRGTGSPVDVAAPTTRAEYVEELGAADVTVVPDFTGPLLHHFQPDSELTDPDEVFDELNRSLPEGLSVSDYSDAELEAEGSAPAQNVVPLIRNGVLTEDQIKALNVVAGELTSADLASMAARVRQGESDPERAADEWLGAR</sequence>
<reference evidence="5" key="1">
    <citation type="journal article" date="2019" name="Int. J. Syst. Evol. Microbiol.">
        <title>The Global Catalogue of Microorganisms (GCM) 10K type strain sequencing project: providing services to taxonomists for standard genome sequencing and annotation.</title>
        <authorList>
            <consortium name="The Broad Institute Genomics Platform"/>
            <consortium name="The Broad Institute Genome Sequencing Center for Infectious Disease"/>
            <person name="Wu L."/>
            <person name="Ma J."/>
        </authorList>
    </citation>
    <scope>NUCLEOTIDE SEQUENCE [LARGE SCALE GENOMIC DNA]</scope>
    <source>
        <strain evidence="5">ICMP 19430</strain>
    </source>
</reference>
<gene>
    <name evidence="4" type="ORF">ACFQS9_12155</name>
</gene>
<feature type="chain" id="PRO_5046203851" evidence="2">
    <location>
        <begin position="23"/>
        <end position="201"/>
    </location>
</feature>
<proteinExistence type="predicted"/>
<keyword evidence="2" id="KW-0732">Signal</keyword>
<dbReference type="PROSITE" id="PS51257">
    <property type="entry name" value="PROKAR_LIPOPROTEIN"/>
    <property type="match status" value="1"/>
</dbReference>
<evidence type="ECO:0000256" key="2">
    <source>
        <dbReference type="SAM" id="SignalP"/>
    </source>
</evidence>
<dbReference type="Gene3D" id="3.40.190.10">
    <property type="entry name" value="Periplasmic binding protein-like II"/>
    <property type="match status" value="1"/>
</dbReference>
<protein>
    <submittedName>
        <fullName evidence="4">Glycine betaine ABC transporter substrate-binding protein</fullName>
    </submittedName>
</protein>
<keyword evidence="5" id="KW-1185">Reference proteome</keyword>
<dbReference type="Proteomes" id="UP001596484">
    <property type="component" value="Unassembled WGS sequence"/>
</dbReference>
<evidence type="ECO:0000259" key="3">
    <source>
        <dbReference type="Pfam" id="PF04069"/>
    </source>
</evidence>
<comment type="caution">
    <text evidence="4">The sequence shown here is derived from an EMBL/GenBank/DDBJ whole genome shotgun (WGS) entry which is preliminary data.</text>
</comment>
<evidence type="ECO:0000313" key="4">
    <source>
        <dbReference type="EMBL" id="MFC7448642.1"/>
    </source>
</evidence>
<evidence type="ECO:0000313" key="5">
    <source>
        <dbReference type="Proteomes" id="UP001596484"/>
    </source>
</evidence>
<dbReference type="SUPFAM" id="SSF53850">
    <property type="entry name" value="Periplasmic binding protein-like II"/>
    <property type="match status" value="2"/>
</dbReference>
<evidence type="ECO:0000256" key="1">
    <source>
        <dbReference type="SAM" id="MobiDB-lite"/>
    </source>
</evidence>
<dbReference type="RefSeq" id="WP_378404895.1">
    <property type="nucleotide sequence ID" value="NZ_JBHTCS010000013.1"/>
</dbReference>
<feature type="compositionally biased region" description="Basic and acidic residues" evidence="1">
    <location>
        <begin position="184"/>
        <end position="195"/>
    </location>
</feature>
<feature type="domain" description="ABC-type glycine betaine transport system substrate-binding" evidence="3">
    <location>
        <begin position="141"/>
        <end position="198"/>
    </location>
</feature>
<feature type="domain" description="ABC-type glycine betaine transport system substrate-binding" evidence="3">
    <location>
        <begin position="39"/>
        <end position="131"/>
    </location>
</feature>